<dbReference type="CDD" id="cd14014">
    <property type="entry name" value="STKc_PknB_like"/>
    <property type="match status" value="1"/>
</dbReference>
<evidence type="ECO:0000256" key="4">
    <source>
        <dbReference type="ARBA" id="ARBA00022840"/>
    </source>
</evidence>
<evidence type="ECO:0000313" key="9">
    <source>
        <dbReference type="Proteomes" id="UP000294599"/>
    </source>
</evidence>
<dbReference type="InterPro" id="IPR011009">
    <property type="entry name" value="Kinase-like_dom_sf"/>
</dbReference>
<name>A0A4R3L4Y6_9GAMM</name>
<dbReference type="InterPro" id="IPR019734">
    <property type="entry name" value="TPR_rpt"/>
</dbReference>
<dbReference type="Gene3D" id="1.10.510.10">
    <property type="entry name" value="Transferase(Phosphotransferase) domain 1"/>
    <property type="match status" value="1"/>
</dbReference>
<keyword evidence="4" id="KW-0067">ATP-binding</keyword>
<keyword evidence="9" id="KW-1185">Reference proteome</keyword>
<keyword evidence="6" id="KW-0472">Membrane</keyword>
<dbReference type="SUPFAM" id="SSF48452">
    <property type="entry name" value="TPR-like"/>
    <property type="match status" value="3"/>
</dbReference>
<dbReference type="Gene3D" id="1.25.40.10">
    <property type="entry name" value="Tetratricopeptide repeat domain"/>
    <property type="match status" value="3"/>
</dbReference>
<dbReference type="EMBL" id="SMAF01000024">
    <property type="protein sequence ID" value="TCS94048.1"/>
    <property type="molecule type" value="Genomic_DNA"/>
</dbReference>
<dbReference type="PANTHER" id="PTHR43289">
    <property type="entry name" value="MITOGEN-ACTIVATED PROTEIN KINASE KINASE KINASE 20-RELATED"/>
    <property type="match status" value="1"/>
</dbReference>
<reference evidence="8 9" key="1">
    <citation type="submission" date="2019-03" db="EMBL/GenBank/DDBJ databases">
        <title>Genomic Encyclopedia of Type Strains, Phase IV (KMG-IV): sequencing the most valuable type-strain genomes for metagenomic binning, comparative biology and taxonomic classification.</title>
        <authorList>
            <person name="Goeker M."/>
        </authorList>
    </citation>
    <scope>NUCLEOTIDE SEQUENCE [LARGE SCALE GENOMIC DNA]</scope>
    <source>
        <strain evidence="8 9">DSM 21944</strain>
    </source>
</reference>
<protein>
    <submittedName>
        <fullName evidence="8">Non-specific serine/threonine protein kinase/serine/threonine-protein kinase</fullName>
    </submittedName>
</protein>
<dbReference type="SMART" id="SM00220">
    <property type="entry name" value="S_TKc"/>
    <property type="match status" value="1"/>
</dbReference>
<dbReference type="InterPro" id="IPR011990">
    <property type="entry name" value="TPR-like_helical_dom_sf"/>
</dbReference>
<keyword evidence="3 8" id="KW-0418">Kinase</keyword>
<proteinExistence type="predicted"/>
<sequence length="822" mass="88923">MGAEMTDRETWQRVEALFDAAWERPAAERRAWLQRQSSGPSIIAQVLSLLDAAEEADDFLETPAAGQDESEPLLVPGERAGCWRIERAIGRGGMGEVYDAQRDDGLFEQRGALKVITGADASDWQRFDAERQILASLEHPGIARLIDGGLLATERPFMVMEYVDGLPIDEYCRQRRLPLRSCIQLVRQVAAALAHAHGRLVVHSDLKPSNILVDATGRPRLIDFGIAHLVEGGGVHRQTRLSPDYAAPEQLRDGAISTATDVYGLAAVLFKLVTGEPVRRTAGLPTPVVMARIADAAPAAVSQSGKLAEGIARAEHGLLADIDAILRKALALDPAARYASIEAFEKDLALALDHRPVRARLHERGYLVRRWLRRNLLPILATTVVVASLATGLAMAVVQEREASRQRDEAVRERARLEAIQQAVFHMFRVAGESRGAGTTASEVLDAAAQRIQDGYARDPATAAPTLHALGELYFLLNDYEAAAPLLRRLAQAEPGSVDASLIAAARYDLAQVELRLGDTAAARELIALAQAFWQSDPGRWRSRLVDSRLVEAQLLREAGDTEGAVRLLQEGLQERIELSGIRHRETGVFYNNIGVQKFALGQYEPAREAFRTARDIWQAIELEQSPDALNTLNNWGALEVTAGDFLAAEPLLREAVDLRRRNYGASAATAALLNNYGKLLLRLERAPDAIPVLEEASEQGQRFAGSGSMLHIAALSGLAEAQLGAGRIAEARDSALKAGQAARDHLGATHPATALANLALAQIYAHEGEAARATALLGDVDAIAAQSGPTGARLAAQAADVRKRYRLEAPRPTPGTARLSP</sequence>
<feature type="repeat" description="TPR" evidence="5">
    <location>
        <begin position="464"/>
        <end position="497"/>
    </location>
</feature>
<feature type="domain" description="Protein kinase" evidence="7">
    <location>
        <begin position="83"/>
        <end position="350"/>
    </location>
</feature>
<dbReference type="Proteomes" id="UP000294599">
    <property type="component" value="Unassembled WGS sequence"/>
</dbReference>
<keyword evidence="6" id="KW-0812">Transmembrane</keyword>
<evidence type="ECO:0000256" key="3">
    <source>
        <dbReference type="ARBA" id="ARBA00022777"/>
    </source>
</evidence>
<dbReference type="GO" id="GO:0004674">
    <property type="term" value="F:protein serine/threonine kinase activity"/>
    <property type="evidence" value="ECO:0007669"/>
    <property type="project" value="UniProtKB-KW"/>
</dbReference>
<dbReference type="PROSITE" id="PS50005">
    <property type="entry name" value="TPR"/>
    <property type="match status" value="1"/>
</dbReference>
<dbReference type="SUPFAM" id="SSF56112">
    <property type="entry name" value="Protein kinase-like (PK-like)"/>
    <property type="match status" value="1"/>
</dbReference>
<keyword evidence="6" id="KW-1133">Transmembrane helix</keyword>
<keyword evidence="1" id="KW-0808">Transferase</keyword>
<dbReference type="AlphaFoldDB" id="A0A4R3L4Y6"/>
<gene>
    <name evidence="8" type="ORF">EDC25_12423</name>
</gene>
<evidence type="ECO:0000256" key="1">
    <source>
        <dbReference type="ARBA" id="ARBA00022679"/>
    </source>
</evidence>
<evidence type="ECO:0000259" key="7">
    <source>
        <dbReference type="PROSITE" id="PS50011"/>
    </source>
</evidence>
<organism evidence="8 9">
    <name type="scientific">Pseudofulvimonas gallinarii</name>
    <dbReference type="NCBI Taxonomy" id="634155"/>
    <lineage>
        <taxon>Bacteria</taxon>
        <taxon>Pseudomonadati</taxon>
        <taxon>Pseudomonadota</taxon>
        <taxon>Gammaproteobacteria</taxon>
        <taxon>Lysobacterales</taxon>
        <taxon>Rhodanobacteraceae</taxon>
        <taxon>Pseudofulvimonas</taxon>
    </lineage>
</organism>
<evidence type="ECO:0000256" key="5">
    <source>
        <dbReference type="PROSITE-ProRule" id="PRU00339"/>
    </source>
</evidence>
<accession>A0A4R3L4Y6</accession>
<feature type="transmembrane region" description="Helical" evidence="6">
    <location>
        <begin position="376"/>
        <end position="398"/>
    </location>
</feature>
<dbReference type="PROSITE" id="PS50011">
    <property type="entry name" value="PROTEIN_KINASE_DOM"/>
    <property type="match status" value="1"/>
</dbReference>
<dbReference type="Gene3D" id="3.30.200.20">
    <property type="entry name" value="Phosphorylase Kinase, domain 1"/>
    <property type="match status" value="1"/>
</dbReference>
<dbReference type="SMART" id="SM00028">
    <property type="entry name" value="TPR"/>
    <property type="match status" value="6"/>
</dbReference>
<keyword evidence="8" id="KW-0723">Serine/threonine-protein kinase</keyword>
<keyword evidence="5" id="KW-0802">TPR repeat</keyword>
<evidence type="ECO:0000313" key="8">
    <source>
        <dbReference type="EMBL" id="TCS94048.1"/>
    </source>
</evidence>
<dbReference type="Pfam" id="PF00069">
    <property type="entry name" value="Pkinase"/>
    <property type="match status" value="1"/>
</dbReference>
<dbReference type="PROSITE" id="PS00108">
    <property type="entry name" value="PROTEIN_KINASE_ST"/>
    <property type="match status" value="1"/>
</dbReference>
<evidence type="ECO:0000256" key="2">
    <source>
        <dbReference type="ARBA" id="ARBA00022741"/>
    </source>
</evidence>
<comment type="caution">
    <text evidence="8">The sequence shown here is derived from an EMBL/GenBank/DDBJ whole genome shotgun (WGS) entry which is preliminary data.</text>
</comment>
<evidence type="ECO:0000256" key="6">
    <source>
        <dbReference type="SAM" id="Phobius"/>
    </source>
</evidence>
<dbReference type="InterPro" id="IPR008271">
    <property type="entry name" value="Ser/Thr_kinase_AS"/>
</dbReference>
<dbReference type="PANTHER" id="PTHR43289:SF34">
    <property type="entry name" value="SERINE_THREONINE-PROTEIN KINASE YBDM-RELATED"/>
    <property type="match status" value="1"/>
</dbReference>
<keyword evidence="2" id="KW-0547">Nucleotide-binding</keyword>
<dbReference type="Pfam" id="PF13424">
    <property type="entry name" value="TPR_12"/>
    <property type="match status" value="2"/>
</dbReference>
<dbReference type="GO" id="GO:0005524">
    <property type="term" value="F:ATP binding"/>
    <property type="evidence" value="ECO:0007669"/>
    <property type="project" value="UniProtKB-KW"/>
</dbReference>
<dbReference type="InterPro" id="IPR000719">
    <property type="entry name" value="Prot_kinase_dom"/>
</dbReference>
<dbReference type="RefSeq" id="WP_377602551.1">
    <property type="nucleotide sequence ID" value="NZ_JBHMFH010000001.1"/>
</dbReference>